<evidence type="ECO:0000313" key="1">
    <source>
        <dbReference type="EMBL" id="KAK0472839.1"/>
    </source>
</evidence>
<dbReference type="EMBL" id="JAUEPR010000037">
    <property type="protein sequence ID" value="KAK0472839.1"/>
    <property type="molecule type" value="Genomic_DNA"/>
</dbReference>
<evidence type="ECO:0000313" key="2">
    <source>
        <dbReference type="Proteomes" id="UP001175227"/>
    </source>
</evidence>
<accession>A0AA39NVX3</accession>
<name>A0AA39NVX3_9AGAR</name>
<organism evidence="1 2">
    <name type="scientific">Armillaria novae-zelandiae</name>
    <dbReference type="NCBI Taxonomy" id="153914"/>
    <lineage>
        <taxon>Eukaryota</taxon>
        <taxon>Fungi</taxon>
        <taxon>Dikarya</taxon>
        <taxon>Basidiomycota</taxon>
        <taxon>Agaricomycotina</taxon>
        <taxon>Agaricomycetes</taxon>
        <taxon>Agaricomycetidae</taxon>
        <taxon>Agaricales</taxon>
        <taxon>Marasmiineae</taxon>
        <taxon>Physalacriaceae</taxon>
        <taxon>Armillaria</taxon>
    </lineage>
</organism>
<proteinExistence type="predicted"/>
<reference evidence="1" key="1">
    <citation type="submission" date="2023-06" db="EMBL/GenBank/DDBJ databases">
        <authorList>
            <consortium name="Lawrence Berkeley National Laboratory"/>
            <person name="Ahrendt S."/>
            <person name="Sahu N."/>
            <person name="Indic B."/>
            <person name="Wong-Bajracharya J."/>
            <person name="Merenyi Z."/>
            <person name="Ke H.-M."/>
            <person name="Monk M."/>
            <person name="Kocsube S."/>
            <person name="Drula E."/>
            <person name="Lipzen A."/>
            <person name="Balint B."/>
            <person name="Henrissat B."/>
            <person name="Andreopoulos B."/>
            <person name="Martin F.M."/>
            <person name="Harder C.B."/>
            <person name="Rigling D."/>
            <person name="Ford K.L."/>
            <person name="Foster G.D."/>
            <person name="Pangilinan J."/>
            <person name="Papanicolaou A."/>
            <person name="Barry K."/>
            <person name="LaButti K."/>
            <person name="Viragh M."/>
            <person name="Koriabine M."/>
            <person name="Yan M."/>
            <person name="Riley R."/>
            <person name="Champramary S."/>
            <person name="Plett K.L."/>
            <person name="Tsai I.J."/>
            <person name="Slot J."/>
            <person name="Sipos G."/>
            <person name="Plett J."/>
            <person name="Nagy L.G."/>
            <person name="Grigoriev I.V."/>
        </authorList>
    </citation>
    <scope>NUCLEOTIDE SEQUENCE</scope>
    <source>
        <strain evidence="1">ICMP 16352</strain>
    </source>
</reference>
<dbReference type="AlphaFoldDB" id="A0AA39NVX3"/>
<gene>
    <name evidence="1" type="ORF">IW261DRAFT_1343160</name>
</gene>
<dbReference type="Proteomes" id="UP001175227">
    <property type="component" value="Unassembled WGS sequence"/>
</dbReference>
<keyword evidence="2" id="KW-1185">Reference proteome</keyword>
<comment type="caution">
    <text evidence="1">The sequence shown here is derived from an EMBL/GenBank/DDBJ whole genome shotgun (WGS) entry which is preliminary data.</text>
</comment>
<sequence length="204" mass="22778">SCNNVDMHGVSKAPHEPQNLYSHAQKLWASTTYSFRKSGRGKVPWDQAKVSRNPSISDVVSSYMLGLRKCKVAKGEIPTSVRAISPGTLQRFYAHNNTPENWNTSSETPGNWCGGNVQKLLQAIYLITFTCLLWIDEALKIQVHDIEFGIDDVDGTHFASITLPFCKSSPFGNIPPFVLRTLLKHMAHLCPVRALADCYWILTS</sequence>
<protein>
    <submittedName>
        <fullName evidence="1">Uncharacterized protein</fullName>
    </submittedName>
</protein>
<feature type="non-terminal residue" evidence="1">
    <location>
        <position position="204"/>
    </location>
</feature>